<dbReference type="KEGG" id="ahz:APS56_05810"/>
<dbReference type="EMBL" id="CP012898">
    <property type="protein sequence ID" value="ALJ04677.1"/>
    <property type="molecule type" value="Genomic_DNA"/>
</dbReference>
<gene>
    <name evidence="2" type="ORF">APS56_05810</name>
</gene>
<evidence type="ECO:0000256" key="1">
    <source>
        <dbReference type="SAM" id="Phobius"/>
    </source>
</evidence>
<organism evidence="2 3">
    <name type="scientific">Pseudalgibacter alginicilyticus</name>
    <dbReference type="NCBI Taxonomy" id="1736674"/>
    <lineage>
        <taxon>Bacteria</taxon>
        <taxon>Pseudomonadati</taxon>
        <taxon>Bacteroidota</taxon>
        <taxon>Flavobacteriia</taxon>
        <taxon>Flavobacteriales</taxon>
        <taxon>Flavobacteriaceae</taxon>
        <taxon>Pseudalgibacter</taxon>
    </lineage>
</organism>
<dbReference type="PATRIC" id="fig|1736674.3.peg.1188"/>
<keyword evidence="1" id="KW-0812">Transmembrane</keyword>
<evidence type="ECO:0000313" key="2">
    <source>
        <dbReference type="EMBL" id="ALJ04677.1"/>
    </source>
</evidence>
<dbReference type="STRING" id="1736674.APS56_05810"/>
<feature type="transmembrane region" description="Helical" evidence="1">
    <location>
        <begin position="59"/>
        <end position="81"/>
    </location>
</feature>
<protein>
    <submittedName>
        <fullName evidence="2">Uncharacterized protein</fullName>
    </submittedName>
</protein>
<reference evidence="2 3" key="1">
    <citation type="submission" date="2015-10" db="EMBL/GenBank/DDBJ databases">
        <authorList>
            <person name="Gilbert D.G."/>
        </authorList>
    </citation>
    <scope>NUCLEOTIDE SEQUENCE [LARGE SCALE GENOMIC DNA]</scope>
    <source>
        <strain evidence="3">HZ-22</strain>
    </source>
</reference>
<keyword evidence="1" id="KW-0472">Membrane</keyword>
<keyword evidence="3" id="KW-1185">Reference proteome</keyword>
<dbReference type="AlphaFoldDB" id="A0A0P0D9R6"/>
<feature type="transmembrane region" description="Helical" evidence="1">
    <location>
        <begin position="88"/>
        <end position="107"/>
    </location>
</feature>
<keyword evidence="1" id="KW-1133">Transmembrane helix</keyword>
<accession>A0A0P0D9R6</accession>
<evidence type="ECO:0000313" key="3">
    <source>
        <dbReference type="Proteomes" id="UP000057981"/>
    </source>
</evidence>
<sequence length="144" mass="16793">MSTITNINKVFDHRIRLGIMSILMVNEYTNFNMLKELSNLGRIFFDYPHTNQQPTNRPLFYILPHALLVIGLLLSIFINIVKFKQFDIAIILMALFSVVYIGGISLLSSYNQFIFPILPILLIWISYTLNNYVIFKINLFSLKK</sequence>
<feature type="transmembrane region" description="Helical" evidence="1">
    <location>
        <begin position="113"/>
        <end position="135"/>
    </location>
</feature>
<dbReference type="Proteomes" id="UP000057981">
    <property type="component" value="Chromosome"/>
</dbReference>
<name>A0A0P0D9R6_9FLAO</name>
<proteinExistence type="predicted"/>